<evidence type="ECO:0000313" key="1">
    <source>
        <dbReference type="EMBL" id="KAA6395857.1"/>
    </source>
</evidence>
<comment type="caution">
    <text evidence="1">The sequence shown here is derived from an EMBL/GenBank/DDBJ whole genome shotgun (WGS) entry which is preliminary data.</text>
</comment>
<evidence type="ECO:0000313" key="2">
    <source>
        <dbReference type="Proteomes" id="UP000324800"/>
    </source>
</evidence>
<sequence>MPEPLVELRPSVSCCGLLLSDMSIRLFGGRLAAVCSESRIFKSRGYNYTFREASIVGKAVTINISLLILNASRFILLSIAPQRAEGVIS</sequence>
<gene>
    <name evidence="1" type="ORF">EZS28_008617</name>
</gene>
<dbReference type="EMBL" id="SNRW01001577">
    <property type="protein sequence ID" value="KAA6395857.1"/>
    <property type="molecule type" value="Genomic_DNA"/>
</dbReference>
<protein>
    <submittedName>
        <fullName evidence="1">Uncharacterized protein</fullName>
    </submittedName>
</protein>
<dbReference type="Proteomes" id="UP000324800">
    <property type="component" value="Unassembled WGS sequence"/>
</dbReference>
<name>A0A5J4WLB7_9EUKA</name>
<proteinExistence type="predicted"/>
<dbReference type="AlphaFoldDB" id="A0A5J4WLB7"/>
<accession>A0A5J4WLB7</accession>
<organism evidence="1 2">
    <name type="scientific">Streblomastix strix</name>
    <dbReference type="NCBI Taxonomy" id="222440"/>
    <lineage>
        <taxon>Eukaryota</taxon>
        <taxon>Metamonada</taxon>
        <taxon>Preaxostyla</taxon>
        <taxon>Oxymonadida</taxon>
        <taxon>Streblomastigidae</taxon>
        <taxon>Streblomastix</taxon>
    </lineage>
</organism>
<reference evidence="1 2" key="1">
    <citation type="submission" date="2019-03" db="EMBL/GenBank/DDBJ databases">
        <title>Single cell metagenomics reveals metabolic interactions within the superorganism composed of flagellate Streblomastix strix and complex community of Bacteroidetes bacteria on its surface.</title>
        <authorList>
            <person name="Treitli S.C."/>
            <person name="Kolisko M."/>
            <person name="Husnik F."/>
            <person name="Keeling P."/>
            <person name="Hampl V."/>
        </authorList>
    </citation>
    <scope>NUCLEOTIDE SEQUENCE [LARGE SCALE GENOMIC DNA]</scope>
    <source>
        <strain evidence="1">ST1C</strain>
    </source>
</reference>